<name>M1NTP7_9CORY</name>
<evidence type="ECO:0000313" key="4">
    <source>
        <dbReference type="Proteomes" id="UP000011723"/>
    </source>
</evidence>
<dbReference type="InterPro" id="IPR036420">
    <property type="entry name" value="BRCT_dom_sf"/>
</dbReference>
<protein>
    <submittedName>
        <fullName evidence="3">DNA polymerase III epsilon subunit</fullName>
    </submittedName>
</protein>
<dbReference type="Gene3D" id="3.30.420.10">
    <property type="entry name" value="Ribonuclease H-like superfamily/Ribonuclease H"/>
    <property type="match status" value="1"/>
</dbReference>
<keyword evidence="4" id="KW-1185">Reference proteome</keyword>
<dbReference type="PANTHER" id="PTHR30231:SF42">
    <property type="entry name" value="EXONUCLEASE"/>
    <property type="match status" value="1"/>
</dbReference>
<dbReference type="InterPro" id="IPR012337">
    <property type="entry name" value="RNaseH-like_sf"/>
</dbReference>
<dbReference type="CDD" id="cd17748">
    <property type="entry name" value="BRCT_DNA_ligase_like"/>
    <property type="match status" value="1"/>
</dbReference>
<dbReference type="Gene3D" id="3.40.50.10190">
    <property type="entry name" value="BRCT domain"/>
    <property type="match status" value="1"/>
</dbReference>
<feature type="compositionally biased region" description="Gly residues" evidence="1">
    <location>
        <begin position="369"/>
        <end position="380"/>
    </location>
</feature>
<dbReference type="eggNOG" id="COG0847">
    <property type="taxonomic scope" value="Bacteria"/>
</dbReference>
<dbReference type="GO" id="GO:0005829">
    <property type="term" value="C:cytosol"/>
    <property type="evidence" value="ECO:0007669"/>
    <property type="project" value="TreeGrafter"/>
</dbReference>
<dbReference type="HOGENOM" id="CLU_047806_0_1_11"/>
<dbReference type="EMBL" id="CP003697">
    <property type="protein sequence ID" value="AGF72852.1"/>
    <property type="molecule type" value="Genomic_DNA"/>
</dbReference>
<dbReference type="AlphaFoldDB" id="M1NTP7"/>
<dbReference type="OrthoDB" id="9803913at2"/>
<dbReference type="KEGG" id="chn:A605_09250"/>
<dbReference type="InterPro" id="IPR036397">
    <property type="entry name" value="RNaseH_sf"/>
</dbReference>
<dbReference type="GO" id="GO:0003676">
    <property type="term" value="F:nucleic acid binding"/>
    <property type="evidence" value="ECO:0007669"/>
    <property type="project" value="InterPro"/>
</dbReference>
<dbReference type="PATRIC" id="fig|1121362.3.peg.1867"/>
<proteinExistence type="predicted"/>
<dbReference type="CDD" id="cd06130">
    <property type="entry name" value="DNA_pol_III_epsilon_like"/>
    <property type="match status" value="1"/>
</dbReference>
<dbReference type="InterPro" id="IPR013520">
    <property type="entry name" value="Ribonucl_H"/>
</dbReference>
<dbReference type="SUPFAM" id="SSF53098">
    <property type="entry name" value="Ribonuclease H-like"/>
    <property type="match status" value="1"/>
</dbReference>
<feature type="domain" description="Exonuclease" evidence="2">
    <location>
        <begin position="109"/>
        <end position="276"/>
    </location>
</feature>
<feature type="region of interest" description="Disordered" evidence="1">
    <location>
        <begin position="322"/>
        <end position="405"/>
    </location>
</feature>
<evidence type="ECO:0000313" key="3">
    <source>
        <dbReference type="EMBL" id="AGF72852.1"/>
    </source>
</evidence>
<sequence length="504" mass="51999">MIPAHGAQLSVTESNIRIQRSGLSAALLGEAEPGKTGAHDVEIPLTEVTGVDTRSPTALDAGWVHLAGTGVRVPFAPNQAGPAGDFAADVEAALRGEAPRAEGAIPGLNFVGFDVETANSDWGSVCQLGVVRIVDGVEVAAESWLCAPPPGIDSFHPGNVAVHGITAEDVAGQPTFADRLPQLLDFIGDLPFVAHNAQFDATALHRACRASGAAAPELLFACSLTLARGENLGLANHRLPTVAAAFNVPLDNHHDATEDARAAALITVELARSLRHRGSLMELFHSRSVTLGTIDAERVYPVLRDRSGAGVALQARRLVARPGTGAAGADAAAPETGTGADATPDPWAGTGPPTDAPTGQEAAPASSSRGGGRGGGGGNRGPAPWQSVATPDVIPDPNPDADPEGVLFGQNVTLSGDFEPFDKGQLWAGIAERGATVGKNVTKKTTILVAGTWATKTSKQKRAEELIAKGQDIRIWDSARLYEVLDLDPAAAAVDDGFDDEPPF</sequence>
<gene>
    <name evidence="3" type="ORF">A605_09250</name>
</gene>
<dbReference type="RefSeq" id="WP_015401271.1">
    <property type="nucleotide sequence ID" value="NC_020302.1"/>
</dbReference>
<dbReference type="SMART" id="SM00479">
    <property type="entry name" value="EXOIII"/>
    <property type="match status" value="1"/>
</dbReference>
<feature type="compositionally biased region" description="Low complexity" evidence="1">
    <location>
        <begin position="322"/>
        <end position="344"/>
    </location>
</feature>
<reference evidence="3 4" key="1">
    <citation type="journal article" date="2012" name="Stand. Genomic Sci.">
        <title>Genome sequence of the halotolerant bacterium Corynebacterium halotolerans type strain YIM 70093(T) (= DSM 44683(T)).</title>
        <authorList>
            <person name="Ruckert C."/>
            <person name="Albersmeier A."/>
            <person name="Al-Dilaimi A."/>
            <person name="Niehaus K."/>
            <person name="Szczepanowski R."/>
            <person name="Kalinowski J."/>
        </authorList>
    </citation>
    <scope>NUCLEOTIDE SEQUENCE [LARGE SCALE GENOMIC DNA]</scope>
    <source>
        <strain evidence="3">YIM 70093</strain>
    </source>
</reference>
<organism evidence="3 4">
    <name type="scientific">Corynebacterium halotolerans YIM 70093 = DSM 44683</name>
    <dbReference type="NCBI Taxonomy" id="1121362"/>
    <lineage>
        <taxon>Bacteria</taxon>
        <taxon>Bacillati</taxon>
        <taxon>Actinomycetota</taxon>
        <taxon>Actinomycetes</taxon>
        <taxon>Mycobacteriales</taxon>
        <taxon>Corynebacteriaceae</taxon>
        <taxon>Corynebacterium</taxon>
    </lineage>
</organism>
<evidence type="ECO:0000259" key="2">
    <source>
        <dbReference type="SMART" id="SM00479"/>
    </source>
</evidence>
<dbReference type="Proteomes" id="UP000011723">
    <property type="component" value="Chromosome"/>
</dbReference>
<dbReference type="eggNOG" id="COG0272">
    <property type="taxonomic scope" value="Bacteria"/>
</dbReference>
<dbReference type="GO" id="GO:0008408">
    <property type="term" value="F:3'-5' exonuclease activity"/>
    <property type="evidence" value="ECO:0007669"/>
    <property type="project" value="TreeGrafter"/>
</dbReference>
<dbReference type="STRING" id="1121362.A605_09250"/>
<dbReference type="PANTHER" id="PTHR30231">
    <property type="entry name" value="DNA POLYMERASE III SUBUNIT EPSILON"/>
    <property type="match status" value="1"/>
</dbReference>
<dbReference type="SUPFAM" id="SSF52113">
    <property type="entry name" value="BRCT domain"/>
    <property type="match status" value="1"/>
</dbReference>
<evidence type="ECO:0000256" key="1">
    <source>
        <dbReference type="SAM" id="MobiDB-lite"/>
    </source>
</evidence>
<accession>M1NTP7</accession>
<dbReference type="Pfam" id="PF00929">
    <property type="entry name" value="RNase_T"/>
    <property type="match status" value="1"/>
</dbReference>